<gene>
    <name evidence="1" type="primary">AVEN_218861_1</name>
    <name evidence="1" type="ORF">CDAR_580591</name>
</gene>
<dbReference type="AlphaFoldDB" id="A0AAV4R756"/>
<organism evidence="1 2">
    <name type="scientific">Caerostris darwini</name>
    <dbReference type="NCBI Taxonomy" id="1538125"/>
    <lineage>
        <taxon>Eukaryota</taxon>
        <taxon>Metazoa</taxon>
        <taxon>Ecdysozoa</taxon>
        <taxon>Arthropoda</taxon>
        <taxon>Chelicerata</taxon>
        <taxon>Arachnida</taxon>
        <taxon>Araneae</taxon>
        <taxon>Araneomorphae</taxon>
        <taxon>Entelegynae</taxon>
        <taxon>Araneoidea</taxon>
        <taxon>Araneidae</taxon>
        <taxon>Caerostris</taxon>
    </lineage>
</organism>
<sequence>MPSKRVEEVEACNWFRPCEICDSYFGEWVKLDDVVRNDRMPEDIGIYMYAVHYGKNRDVVDTWYYSGETGRYGIMESLKESHMRMYSVLREEKFVGKNPFLEMRWKKIKNPYSDDSLFLYAHWLNADGCPINGMVPGQGPLNRANSFVLRTRDNKWCYETLDPTRTTKFKQKKQLAKDLEHDVRHSNCADYL</sequence>
<evidence type="ECO:0000313" key="2">
    <source>
        <dbReference type="Proteomes" id="UP001054837"/>
    </source>
</evidence>
<keyword evidence="2" id="KW-1185">Reference proteome</keyword>
<reference evidence="1 2" key="1">
    <citation type="submission" date="2021-06" db="EMBL/GenBank/DDBJ databases">
        <title>Caerostris darwini draft genome.</title>
        <authorList>
            <person name="Kono N."/>
            <person name="Arakawa K."/>
        </authorList>
    </citation>
    <scope>NUCLEOTIDE SEQUENCE [LARGE SCALE GENOMIC DNA]</scope>
</reference>
<dbReference type="Proteomes" id="UP001054837">
    <property type="component" value="Unassembled WGS sequence"/>
</dbReference>
<comment type="caution">
    <text evidence="1">The sequence shown here is derived from an EMBL/GenBank/DDBJ whole genome shotgun (WGS) entry which is preliminary data.</text>
</comment>
<evidence type="ECO:0000313" key="1">
    <source>
        <dbReference type="EMBL" id="GIY16217.1"/>
    </source>
</evidence>
<dbReference type="EMBL" id="BPLQ01005651">
    <property type="protein sequence ID" value="GIY16217.1"/>
    <property type="molecule type" value="Genomic_DNA"/>
</dbReference>
<protein>
    <submittedName>
        <fullName evidence="1">Uncharacterized protein</fullName>
    </submittedName>
</protein>
<name>A0AAV4R756_9ARAC</name>
<proteinExistence type="predicted"/>
<accession>A0AAV4R756</accession>